<protein>
    <recommendedName>
        <fullName evidence="3">Pentatricopeptide repeat-containing protein</fullName>
    </recommendedName>
</protein>
<reference evidence="1" key="2">
    <citation type="submission" date="2023-05" db="EMBL/GenBank/DDBJ databases">
        <authorList>
            <person name="Schelkunov M.I."/>
        </authorList>
    </citation>
    <scope>NUCLEOTIDE SEQUENCE</scope>
    <source>
        <strain evidence="1">Hsosn_3</strain>
        <tissue evidence="1">Leaf</tissue>
    </source>
</reference>
<dbReference type="Proteomes" id="UP001237642">
    <property type="component" value="Unassembled WGS sequence"/>
</dbReference>
<dbReference type="PANTHER" id="PTHR47003:SF2">
    <property type="entry name" value="OS01G0970900 PROTEIN"/>
    <property type="match status" value="1"/>
</dbReference>
<reference evidence="1" key="1">
    <citation type="submission" date="2023-02" db="EMBL/GenBank/DDBJ databases">
        <title>Genome of toxic invasive species Heracleum sosnowskyi carries increased number of genes despite the absence of recent whole-genome duplications.</title>
        <authorList>
            <person name="Schelkunov M."/>
            <person name="Shtratnikova V."/>
            <person name="Makarenko M."/>
            <person name="Klepikova A."/>
            <person name="Omelchenko D."/>
            <person name="Novikova G."/>
            <person name="Obukhova E."/>
            <person name="Bogdanov V."/>
            <person name="Penin A."/>
            <person name="Logacheva M."/>
        </authorList>
    </citation>
    <scope>NUCLEOTIDE SEQUENCE</scope>
    <source>
        <strain evidence="1">Hsosn_3</strain>
        <tissue evidence="1">Leaf</tissue>
    </source>
</reference>
<sequence length="124" mass="14265">MTVLLGSVSVHIAGITLYMVEWNKMRARLRPWQATYRNLIQDLLGERKLEEAVSLLHLMRKSNYPPYPEPFLRYISKFGTGRYSKEGRHLEARDLLYKCPLHIRKHQAICSLFGSVESTSSGAA</sequence>
<evidence type="ECO:0000313" key="1">
    <source>
        <dbReference type="EMBL" id="KAK1398340.1"/>
    </source>
</evidence>
<evidence type="ECO:0000313" key="2">
    <source>
        <dbReference type="Proteomes" id="UP001237642"/>
    </source>
</evidence>
<dbReference type="PANTHER" id="PTHR47003">
    <property type="entry name" value="OS01G0970900 PROTEIN"/>
    <property type="match status" value="1"/>
</dbReference>
<dbReference type="EMBL" id="JAUIZM010000002">
    <property type="protein sequence ID" value="KAK1398340.1"/>
    <property type="molecule type" value="Genomic_DNA"/>
</dbReference>
<accession>A0AAD8N1I3</accession>
<gene>
    <name evidence="1" type="ORF">POM88_008203</name>
</gene>
<dbReference type="GO" id="GO:0008380">
    <property type="term" value="P:RNA splicing"/>
    <property type="evidence" value="ECO:0007669"/>
    <property type="project" value="InterPro"/>
</dbReference>
<comment type="caution">
    <text evidence="1">The sequence shown here is derived from an EMBL/GenBank/DDBJ whole genome shotgun (WGS) entry which is preliminary data.</text>
</comment>
<evidence type="ECO:0008006" key="3">
    <source>
        <dbReference type="Google" id="ProtNLM"/>
    </source>
</evidence>
<dbReference type="AlphaFoldDB" id="A0AAD8N1I3"/>
<name>A0AAD8N1I3_9APIA</name>
<dbReference type="InterPro" id="IPR044578">
    <property type="entry name" value="BIR6-like"/>
</dbReference>
<proteinExistence type="predicted"/>
<keyword evidence="2" id="KW-1185">Reference proteome</keyword>
<organism evidence="1 2">
    <name type="scientific">Heracleum sosnowskyi</name>
    <dbReference type="NCBI Taxonomy" id="360622"/>
    <lineage>
        <taxon>Eukaryota</taxon>
        <taxon>Viridiplantae</taxon>
        <taxon>Streptophyta</taxon>
        <taxon>Embryophyta</taxon>
        <taxon>Tracheophyta</taxon>
        <taxon>Spermatophyta</taxon>
        <taxon>Magnoliopsida</taxon>
        <taxon>eudicotyledons</taxon>
        <taxon>Gunneridae</taxon>
        <taxon>Pentapetalae</taxon>
        <taxon>asterids</taxon>
        <taxon>campanulids</taxon>
        <taxon>Apiales</taxon>
        <taxon>Apiaceae</taxon>
        <taxon>Apioideae</taxon>
        <taxon>apioid superclade</taxon>
        <taxon>Tordylieae</taxon>
        <taxon>Tordyliinae</taxon>
        <taxon>Heracleum</taxon>
    </lineage>
</organism>